<name>T0CDI6_ALIAG</name>
<keyword evidence="2" id="KW-1185">Reference proteome</keyword>
<dbReference type="InterPro" id="IPR015797">
    <property type="entry name" value="NUDIX_hydrolase-like_dom_sf"/>
</dbReference>
<dbReference type="EMBL" id="CP080467">
    <property type="protein sequence ID" value="UNO49007.1"/>
    <property type="molecule type" value="Genomic_DNA"/>
</dbReference>
<dbReference type="Pfam" id="PF00293">
    <property type="entry name" value="NUDIX"/>
    <property type="match status" value="1"/>
</dbReference>
<organism evidence="1 2">
    <name type="scientific">Alicyclobacillus acidoterrestris (strain ATCC 49025 / DSM 3922 / CIP 106132 / NCIMB 13137 / GD3B)</name>
    <dbReference type="NCBI Taxonomy" id="1356854"/>
    <lineage>
        <taxon>Bacteria</taxon>
        <taxon>Bacillati</taxon>
        <taxon>Bacillota</taxon>
        <taxon>Bacilli</taxon>
        <taxon>Bacillales</taxon>
        <taxon>Alicyclobacillaceae</taxon>
        <taxon>Alicyclobacillus</taxon>
    </lineage>
</organism>
<dbReference type="Proteomes" id="UP000829401">
    <property type="component" value="Chromosome"/>
</dbReference>
<dbReference type="KEGG" id="aaco:K1I37_00060"/>
<dbReference type="OrthoDB" id="9780586at2"/>
<gene>
    <name evidence="1" type="ORF">K1I37_00060</name>
</gene>
<accession>A0A9E6ZGL8</accession>
<dbReference type="CDD" id="cd04692">
    <property type="entry name" value="NUDIX_Hydrolase"/>
    <property type="match status" value="1"/>
</dbReference>
<accession>T0CDI6</accession>
<evidence type="ECO:0000313" key="2">
    <source>
        <dbReference type="Proteomes" id="UP000829401"/>
    </source>
</evidence>
<protein>
    <submittedName>
        <fullName evidence="1">NUDIX domain-containing protein</fullName>
    </submittedName>
</protein>
<dbReference type="PANTHER" id="PTHR10885">
    <property type="entry name" value="ISOPENTENYL-DIPHOSPHATE DELTA-ISOMERASE"/>
    <property type="match status" value="1"/>
</dbReference>
<dbReference type="Gene3D" id="3.90.79.10">
    <property type="entry name" value="Nucleoside Triphosphate Pyrophosphohydrolase"/>
    <property type="match status" value="1"/>
</dbReference>
<reference evidence="2" key="1">
    <citation type="journal article" date="2022" name="G3 (Bethesda)">
        <title>Unveiling the complete genome sequence of Alicyclobacillus acidoterrestris DSM 3922T, a taint-producing strain.</title>
        <authorList>
            <person name="Leonardo I.C."/>
            <person name="Barreto Crespo M.T."/>
            <person name="Gaspar F.B."/>
        </authorList>
    </citation>
    <scope>NUCLEOTIDE SEQUENCE [LARGE SCALE GENOMIC DNA]</scope>
    <source>
        <strain evidence="2">DSM 3922</strain>
    </source>
</reference>
<dbReference type="AlphaFoldDB" id="T0CDI6"/>
<dbReference type="PANTHER" id="PTHR10885:SF0">
    <property type="entry name" value="ISOPENTENYL-DIPHOSPHATE DELTA-ISOMERASE"/>
    <property type="match status" value="1"/>
</dbReference>
<evidence type="ECO:0000313" key="1">
    <source>
        <dbReference type="EMBL" id="UNO49007.1"/>
    </source>
</evidence>
<proteinExistence type="predicted"/>
<sequence>MTEWIDIYSEDFQHIGTATREEVHAKGYWHKTFHCWIVMQQEGVPYIVLQKRHPNKDTNPNKLDVSCAGHLSAGEQVSDGIRELREELGIDVPFTALSPLGIVHVAAQTENIRDFEACHIFMHVTPHALSDLHPQTDEISALYLAQLTDAIQLFRGEQPSIRLHGYTVIDSAKRTPSEIEARLEDFVAHTTAYYTDTLKAIQTQLCP</sequence>
<dbReference type="GO" id="GO:0003824">
    <property type="term" value="F:catalytic activity"/>
    <property type="evidence" value="ECO:0007669"/>
    <property type="project" value="UniProtKB-ARBA"/>
</dbReference>
<dbReference type="eggNOG" id="COG1443">
    <property type="taxonomic scope" value="Bacteria"/>
</dbReference>
<dbReference type="InterPro" id="IPR000086">
    <property type="entry name" value="NUDIX_hydrolase_dom"/>
</dbReference>
<dbReference type="PROSITE" id="PS51462">
    <property type="entry name" value="NUDIX"/>
    <property type="match status" value="1"/>
</dbReference>
<dbReference type="STRING" id="1356854.N007_20990"/>
<dbReference type="SUPFAM" id="SSF55811">
    <property type="entry name" value="Nudix"/>
    <property type="match status" value="1"/>
</dbReference>
<dbReference type="RefSeq" id="WP_021295510.1">
    <property type="nucleotide sequence ID" value="NZ_AURB01000072.1"/>
</dbReference>